<evidence type="ECO:0000256" key="1">
    <source>
        <dbReference type="SAM" id="MobiDB-lite"/>
    </source>
</evidence>
<protein>
    <submittedName>
        <fullName evidence="2">Uncharacterized protein</fullName>
    </submittedName>
</protein>
<sequence length="1005" mass="113158">MSYSSPPPPPGLPLHNLSFLVEKFEENRTNWHSSDQYIQGLTNIIRNSNIPTVQALAVLDTLEEKPSFLSRFQGAHGPQQVRNLFHGNTPVFLGLRPQYPSSNHCSSPALFEASACPFMAEDQKQMIFQSKFTKFTSDLMAFHNKFNEDNEDRALKSGVLRGIILMAFTKIDIPDPGKILVKILEELVDDFKNGFLLGDIIHTAKTLFAKLGYEIKGTSPDKPERISRNVQILSNSMAAPFRGKSAQALFNYIKKCQSKFTHTGPSRTNYYAKFISVCNSSGTGKTKTILELRNLGACVVYINMRPDSDSENFPPRDGAIARLFESAVSISSEPESFEKRVIMIFRALFRNLKCEFERLTEVHGSNAERIIDAWNDLYTKNTGTDNLSRKSFFSHISKQYDRLWQETKTVCLEACRTLLEQDHSTLLALPCFKNSQRLLVISLDEVQGLIKPKNKYLPSHILGQVIKRFSTPQVLNISIWVIFSSTDSSIAHFAAPAHIPSGQLFLPFNSLQLDLFTRRIEELDLFSVGSYDDVIQFGRPLWESVRELYGDPEKMSRYAGAKLVGMGEKVSDAHFLAVLSQRFSLQLVMGSRDAVEYLEESIANRMRYVLLTSTDRSWQFTCYPSEPVLSNAAAHFLYGEEKMLTAAIYALARQIGEHVIDAGEHGELISRLLVLISRDVTTIRAYNMAPAPTLRYRENISFQKFPLHAGKAYFDYLRPVAVLDVLDTLFGPGWTKDKNNEDQREEIKGDFANAFVSASHWVSMTNKVGDRPENMDAVECLSTLYKTGVALQCVHDQPVIDKVIPIMFLNEQKNDCIGFSGVFFQDRNRQTENPNALHIIDPSIPSINLATTMPYIAICFDFGVATPKTATSARLTRSSTTTSARTKKNNDWIRIHATGLDSEVFPVLEARPAFAKSLIELRDIDRRKPETDEQHISDVAQFATSGFHFRRGLDVPFEEDKDQNVKIAQGLDTPLVETLSASGHEPEDVTMDDLNEASGSQEHHI</sequence>
<keyword evidence="3" id="KW-1185">Reference proteome</keyword>
<feature type="region of interest" description="Disordered" evidence="1">
    <location>
        <begin position="983"/>
        <end position="1005"/>
    </location>
</feature>
<name>A0A4S8LX53_DENBC</name>
<evidence type="ECO:0000313" key="2">
    <source>
        <dbReference type="EMBL" id="THU94224.1"/>
    </source>
</evidence>
<dbReference type="EMBL" id="ML179229">
    <property type="protein sequence ID" value="THU94224.1"/>
    <property type="molecule type" value="Genomic_DNA"/>
</dbReference>
<dbReference type="OrthoDB" id="107110at2759"/>
<dbReference type="PANTHER" id="PTHR33266">
    <property type="entry name" value="CHROMOSOME 15, WHOLE GENOME SHOTGUN SEQUENCE"/>
    <property type="match status" value="1"/>
</dbReference>
<gene>
    <name evidence="2" type="ORF">K435DRAFT_860761</name>
</gene>
<proteinExistence type="predicted"/>
<accession>A0A4S8LX53</accession>
<reference evidence="2 3" key="1">
    <citation type="journal article" date="2019" name="Nat. Ecol. Evol.">
        <title>Megaphylogeny resolves global patterns of mushroom evolution.</title>
        <authorList>
            <person name="Varga T."/>
            <person name="Krizsan K."/>
            <person name="Foldi C."/>
            <person name="Dima B."/>
            <person name="Sanchez-Garcia M."/>
            <person name="Sanchez-Ramirez S."/>
            <person name="Szollosi G.J."/>
            <person name="Szarkandi J.G."/>
            <person name="Papp V."/>
            <person name="Albert L."/>
            <person name="Andreopoulos W."/>
            <person name="Angelini C."/>
            <person name="Antonin V."/>
            <person name="Barry K.W."/>
            <person name="Bougher N.L."/>
            <person name="Buchanan P."/>
            <person name="Buyck B."/>
            <person name="Bense V."/>
            <person name="Catcheside P."/>
            <person name="Chovatia M."/>
            <person name="Cooper J."/>
            <person name="Damon W."/>
            <person name="Desjardin D."/>
            <person name="Finy P."/>
            <person name="Geml J."/>
            <person name="Haridas S."/>
            <person name="Hughes K."/>
            <person name="Justo A."/>
            <person name="Karasinski D."/>
            <person name="Kautmanova I."/>
            <person name="Kiss B."/>
            <person name="Kocsube S."/>
            <person name="Kotiranta H."/>
            <person name="LaButti K.M."/>
            <person name="Lechner B.E."/>
            <person name="Liimatainen K."/>
            <person name="Lipzen A."/>
            <person name="Lukacs Z."/>
            <person name="Mihaltcheva S."/>
            <person name="Morgado L.N."/>
            <person name="Niskanen T."/>
            <person name="Noordeloos M.E."/>
            <person name="Ohm R.A."/>
            <person name="Ortiz-Santana B."/>
            <person name="Ovrebo C."/>
            <person name="Racz N."/>
            <person name="Riley R."/>
            <person name="Savchenko A."/>
            <person name="Shiryaev A."/>
            <person name="Soop K."/>
            <person name="Spirin V."/>
            <person name="Szebenyi C."/>
            <person name="Tomsovsky M."/>
            <person name="Tulloss R.E."/>
            <person name="Uehling J."/>
            <person name="Grigoriev I.V."/>
            <person name="Vagvolgyi C."/>
            <person name="Papp T."/>
            <person name="Martin F.M."/>
            <person name="Miettinen O."/>
            <person name="Hibbett D.S."/>
            <person name="Nagy L.G."/>
        </authorList>
    </citation>
    <scope>NUCLEOTIDE SEQUENCE [LARGE SCALE GENOMIC DNA]</scope>
    <source>
        <strain evidence="2 3">CBS 962.96</strain>
    </source>
</reference>
<organism evidence="2 3">
    <name type="scientific">Dendrothele bispora (strain CBS 962.96)</name>
    <dbReference type="NCBI Taxonomy" id="1314807"/>
    <lineage>
        <taxon>Eukaryota</taxon>
        <taxon>Fungi</taxon>
        <taxon>Dikarya</taxon>
        <taxon>Basidiomycota</taxon>
        <taxon>Agaricomycotina</taxon>
        <taxon>Agaricomycetes</taxon>
        <taxon>Agaricomycetidae</taxon>
        <taxon>Agaricales</taxon>
        <taxon>Agaricales incertae sedis</taxon>
        <taxon>Dendrothele</taxon>
    </lineage>
</organism>
<dbReference type="Proteomes" id="UP000297245">
    <property type="component" value="Unassembled WGS sequence"/>
</dbReference>
<dbReference type="AlphaFoldDB" id="A0A4S8LX53"/>
<dbReference type="PANTHER" id="PTHR33266:SF1">
    <property type="entry name" value="F-BOX DOMAIN-CONTAINING PROTEIN"/>
    <property type="match status" value="1"/>
</dbReference>
<evidence type="ECO:0000313" key="3">
    <source>
        <dbReference type="Proteomes" id="UP000297245"/>
    </source>
</evidence>